<keyword evidence="2 4" id="KW-0694">RNA-binding</keyword>
<dbReference type="SMART" id="SM00363">
    <property type="entry name" value="S4"/>
    <property type="match status" value="1"/>
</dbReference>
<dbReference type="InterPro" id="IPR018496">
    <property type="entry name" value="PsdUridine_synth_RsuA/RluB_CS"/>
</dbReference>
<dbReference type="Pfam" id="PF01479">
    <property type="entry name" value="S4"/>
    <property type="match status" value="1"/>
</dbReference>
<evidence type="ECO:0000313" key="6">
    <source>
        <dbReference type="EMBL" id="MEK8090026.1"/>
    </source>
</evidence>
<dbReference type="InterPro" id="IPR050343">
    <property type="entry name" value="RsuA_PseudoU_synthase"/>
</dbReference>
<comment type="similarity">
    <text evidence="1">Belongs to the pseudouridine synthase RsuA family.</text>
</comment>
<feature type="domain" description="RNA-binding S4" evidence="5">
    <location>
        <begin position="4"/>
        <end position="60"/>
    </location>
</feature>
<dbReference type="InterPro" id="IPR036986">
    <property type="entry name" value="S4_RNA-bd_sf"/>
</dbReference>
<dbReference type="PANTHER" id="PTHR47683:SF4">
    <property type="entry name" value="PSEUDOURIDINE SYNTHASE"/>
    <property type="match status" value="1"/>
</dbReference>
<dbReference type="Pfam" id="PF00849">
    <property type="entry name" value="PseudoU_synth_2"/>
    <property type="match status" value="1"/>
</dbReference>
<dbReference type="InterPro" id="IPR006145">
    <property type="entry name" value="PsdUridine_synth_RsuA/RluA"/>
</dbReference>
<dbReference type="Gene3D" id="3.30.70.580">
    <property type="entry name" value="Pseudouridine synthase I, catalytic domain, N-terminal subdomain"/>
    <property type="match status" value="1"/>
</dbReference>
<dbReference type="PROSITE" id="PS01149">
    <property type="entry name" value="PSI_RSU"/>
    <property type="match status" value="1"/>
</dbReference>
<name>A0ABU9D9A1_9PROT</name>
<dbReference type="EC" id="5.4.99.-" evidence="6"/>
<dbReference type="SUPFAM" id="SSF55120">
    <property type="entry name" value="Pseudouridine synthase"/>
    <property type="match status" value="1"/>
</dbReference>
<dbReference type="InterPro" id="IPR042092">
    <property type="entry name" value="PsdUridine_s_RsuA/RluB/E/F_cat"/>
</dbReference>
<evidence type="ECO:0000256" key="3">
    <source>
        <dbReference type="ARBA" id="ARBA00023235"/>
    </source>
</evidence>
<sequence length="238" mass="26615">MSARRLDQLLSSLGYCSRSEVKHLLREERVLVDGAPARNPAQKVNPDAVRLDGEPLDHPEGLYVLFHKPLGYVCSHRDSPNIYRFFPERWLLRKPAISTVGRLDKDTSGILLLTDDGLLLHRLTSPKYHLPRVYDVTLAEPLRGDEAQVIGSGTLMLEDDDKPCLPAQWQPTGARVGRLTLHEGRYHQVRRMFAALGNHVSALHRSAFGPLTLGELAPGEYRDLRDDELALLNGGHAP</sequence>
<keyword evidence="3 6" id="KW-0413">Isomerase</keyword>
<dbReference type="CDD" id="cd00165">
    <property type="entry name" value="S4"/>
    <property type="match status" value="1"/>
</dbReference>
<dbReference type="EMBL" id="JBBPCO010000009">
    <property type="protein sequence ID" value="MEK8090026.1"/>
    <property type="molecule type" value="Genomic_DNA"/>
</dbReference>
<dbReference type="RefSeq" id="WP_341371083.1">
    <property type="nucleotide sequence ID" value="NZ_JBBPCO010000009.1"/>
</dbReference>
<evidence type="ECO:0000256" key="2">
    <source>
        <dbReference type="ARBA" id="ARBA00022884"/>
    </source>
</evidence>
<accession>A0ABU9D9A1</accession>
<organism evidence="6 7">
    <name type="scientific">Thermithiobacillus plumbiphilus</name>
    <dbReference type="NCBI Taxonomy" id="1729899"/>
    <lineage>
        <taxon>Bacteria</taxon>
        <taxon>Pseudomonadati</taxon>
        <taxon>Pseudomonadota</taxon>
        <taxon>Acidithiobacillia</taxon>
        <taxon>Acidithiobacillales</taxon>
        <taxon>Thermithiobacillaceae</taxon>
        <taxon>Thermithiobacillus</taxon>
    </lineage>
</organism>
<dbReference type="PANTHER" id="PTHR47683">
    <property type="entry name" value="PSEUDOURIDINE SYNTHASE FAMILY PROTEIN-RELATED"/>
    <property type="match status" value="1"/>
</dbReference>
<dbReference type="Gene3D" id="3.10.290.10">
    <property type="entry name" value="RNA-binding S4 domain"/>
    <property type="match status" value="1"/>
</dbReference>
<protein>
    <submittedName>
        <fullName evidence="6">Pseudouridine synthase</fullName>
        <ecNumber evidence="6">5.4.99.-</ecNumber>
    </submittedName>
</protein>
<evidence type="ECO:0000256" key="4">
    <source>
        <dbReference type="PROSITE-ProRule" id="PRU00182"/>
    </source>
</evidence>
<dbReference type="GO" id="GO:0016853">
    <property type="term" value="F:isomerase activity"/>
    <property type="evidence" value="ECO:0007669"/>
    <property type="project" value="UniProtKB-KW"/>
</dbReference>
<comment type="caution">
    <text evidence="6">The sequence shown here is derived from an EMBL/GenBank/DDBJ whole genome shotgun (WGS) entry which is preliminary data.</text>
</comment>
<dbReference type="PROSITE" id="PS50889">
    <property type="entry name" value="S4"/>
    <property type="match status" value="1"/>
</dbReference>
<dbReference type="InterPro" id="IPR002942">
    <property type="entry name" value="S4_RNA-bd"/>
</dbReference>
<dbReference type="Gene3D" id="3.30.70.1560">
    <property type="entry name" value="Alpha-L RNA-binding motif"/>
    <property type="match status" value="1"/>
</dbReference>
<dbReference type="Proteomes" id="UP001446205">
    <property type="component" value="Unassembled WGS sequence"/>
</dbReference>
<dbReference type="InterPro" id="IPR020103">
    <property type="entry name" value="PsdUridine_synth_cat_dom_sf"/>
</dbReference>
<keyword evidence="7" id="KW-1185">Reference proteome</keyword>
<evidence type="ECO:0000259" key="5">
    <source>
        <dbReference type="SMART" id="SM00363"/>
    </source>
</evidence>
<gene>
    <name evidence="6" type="ORF">WOB96_09625</name>
</gene>
<proteinExistence type="inferred from homology"/>
<dbReference type="InterPro" id="IPR020094">
    <property type="entry name" value="TruA/RsuA/RluB/E/F_N"/>
</dbReference>
<evidence type="ECO:0000256" key="1">
    <source>
        <dbReference type="ARBA" id="ARBA00008348"/>
    </source>
</evidence>
<dbReference type="SUPFAM" id="SSF55174">
    <property type="entry name" value="Alpha-L RNA-binding motif"/>
    <property type="match status" value="1"/>
</dbReference>
<evidence type="ECO:0000313" key="7">
    <source>
        <dbReference type="Proteomes" id="UP001446205"/>
    </source>
</evidence>
<reference evidence="6 7" key="1">
    <citation type="submission" date="2024-04" db="EMBL/GenBank/DDBJ databases">
        <authorList>
            <person name="Abashina T."/>
            <person name="Shaikin A."/>
        </authorList>
    </citation>
    <scope>NUCLEOTIDE SEQUENCE [LARGE SCALE GENOMIC DNA]</scope>
    <source>
        <strain evidence="6 7">AAFK</strain>
    </source>
</reference>